<gene>
    <name evidence="2" type="ORF">M422DRAFT_52302</name>
</gene>
<reference evidence="2 3" key="1">
    <citation type="submission" date="2014-06" db="EMBL/GenBank/DDBJ databases">
        <title>Evolutionary Origins and Diversification of the Mycorrhizal Mutualists.</title>
        <authorList>
            <consortium name="DOE Joint Genome Institute"/>
            <consortium name="Mycorrhizal Genomics Consortium"/>
            <person name="Kohler A."/>
            <person name="Kuo A."/>
            <person name="Nagy L.G."/>
            <person name="Floudas D."/>
            <person name="Copeland A."/>
            <person name="Barry K.W."/>
            <person name="Cichocki N."/>
            <person name="Veneault-Fourrey C."/>
            <person name="LaButti K."/>
            <person name="Lindquist E.A."/>
            <person name="Lipzen A."/>
            <person name="Lundell T."/>
            <person name="Morin E."/>
            <person name="Murat C."/>
            <person name="Riley R."/>
            <person name="Ohm R."/>
            <person name="Sun H."/>
            <person name="Tunlid A."/>
            <person name="Henrissat B."/>
            <person name="Grigoriev I.V."/>
            <person name="Hibbett D.S."/>
            <person name="Martin F."/>
        </authorList>
    </citation>
    <scope>NUCLEOTIDE SEQUENCE [LARGE SCALE GENOMIC DNA]</scope>
    <source>
        <strain evidence="2 3">SS14</strain>
    </source>
</reference>
<feature type="region of interest" description="Disordered" evidence="1">
    <location>
        <begin position="1"/>
        <end position="58"/>
    </location>
</feature>
<organism evidence="2 3">
    <name type="scientific">Sphaerobolus stellatus (strain SS14)</name>
    <dbReference type="NCBI Taxonomy" id="990650"/>
    <lineage>
        <taxon>Eukaryota</taxon>
        <taxon>Fungi</taxon>
        <taxon>Dikarya</taxon>
        <taxon>Basidiomycota</taxon>
        <taxon>Agaricomycotina</taxon>
        <taxon>Agaricomycetes</taxon>
        <taxon>Phallomycetidae</taxon>
        <taxon>Geastrales</taxon>
        <taxon>Sphaerobolaceae</taxon>
        <taxon>Sphaerobolus</taxon>
    </lineage>
</organism>
<dbReference type="HOGENOM" id="CLU_079967_0_0_1"/>
<feature type="compositionally biased region" description="Polar residues" evidence="1">
    <location>
        <begin position="154"/>
        <end position="164"/>
    </location>
</feature>
<evidence type="ECO:0000256" key="1">
    <source>
        <dbReference type="SAM" id="MobiDB-lite"/>
    </source>
</evidence>
<dbReference type="AlphaFoldDB" id="A0A0C9V8M4"/>
<protein>
    <submittedName>
        <fullName evidence="2">Uncharacterized protein</fullName>
    </submittedName>
</protein>
<sequence>MSSSGPPSSKPPPKQPIQISGFGEDLSDLSDLSGSDSEDGDDVGDPAHWYELPPASASGQELALEIEEDVVNMIAPEDQDPDPPHIHVNRREGTFSLLDHSIQNHGLPDAQGISTIHLYCPGCTRAAFLSQMEYEPEALFTKVEFKEVIGATQNATANRPQPQYQGAGAPADTTQLLQPGPPAGRTSKKRRSDADLDKRSQRAAEHRAAKKANELAQEFSNEVAQSQGKNWKFPLIFLY</sequence>
<feature type="region of interest" description="Disordered" evidence="1">
    <location>
        <begin position="154"/>
        <end position="213"/>
    </location>
</feature>
<name>A0A0C9V8M4_SPHS4</name>
<dbReference type="EMBL" id="KN837208">
    <property type="protein sequence ID" value="KIJ33795.1"/>
    <property type="molecule type" value="Genomic_DNA"/>
</dbReference>
<keyword evidence="3" id="KW-1185">Reference proteome</keyword>
<dbReference type="Proteomes" id="UP000054279">
    <property type="component" value="Unassembled WGS sequence"/>
</dbReference>
<feature type="compositionally biased region" description="Low complexity" evidence="1">
    <location>
        <begin position="16"/>
        <end position="35"/>
    </location>
</feature>
<evidence type="ECO:0000313" key="2">
    <source>
        <dbReference type="EMBL" id="KIJ33795.1"/>
    </source>
</evidence>
<evidence type="ECO:0000313" key="3">
    <source>
        <dbReference type="Proteomes" id="UP000054279"/>
    </source>
</evidence>
<feature type="compositionally biased region" description="Basic and acidic residues" evidence="1">
    <location>
        <begin position="192"/>
        <end position="213"/>
    </location>
</feature>
<accession>A0A0C9V8M4</accession>
<proteinExistence type="predicted"/>